<evidence type="ECO:0000256" key="10">
    <source>
        <dbReference type="ARBA" id="ARBA00048552"/>
    </source>
</evidence>
<name>G2J8Q5_9BURK</name>
<keyword evidence="4 11" id="KW-0240">DNA-directed RNA polymerase</keyword>
<dbReference type="HAMAP" id="MF_00366">
    <property type="entry name" value="RNApol_bact_RpoZ"/>
    <property type="match status" value="1"/>
</dbReference>
<evidence type="ECO:0000256" key="3">
    <source>
        <dbReference type="ARBA" id="ARBA00013725"/>
    </source>
</evidence>
<dbReference type="RefSeq" id="WP_006682389.1">
    <property type="nucleotide sequence ID" value="NZ_CAFB01000038.1"/>
</dbReference>
<evidence type="ECO:0000256" key="2">
    <source>
        <dbReference type="ARBA" id="ARBA00012418"/>
    </source>
</evidence>
<accession>G2J8Q5</accession>
<evidence type="ECO:0000313" key="13">
    <source>
        <dbReference type="Proteomes" id="UP000054051"/>
    </source>
</evidence>
<gene>
    <name evidence="11 12" type="primary">rpoZ</name>
    <name evidence="12" type="ORF">CAGGBEG34_210012</name>
</gene>
<keyword evidence="6 11" id="KW-0548">Nucleotidyltransferase</keyword>
<organism evidence="12 13">
    <name type="scientific">Candidatus Glomeribacter gigasporarum BEG34</name>
    <dbReference type="NCBI Taxonomy" id="1070319"/>
    <lineage>
        <taxon>Bacteria</taxon>
        <taxon>Pseudomonadati</taxon>
        <taxon>Pseudomonadota</taxon>
        <taxon>Betaproteobacteria</taxon>
        <taxon>Burkholderiales</taxon>
        <taxon>Burkholderiaceae</taxon>
        <taxon>Candidatus Glomeribacter</taxon>
    </lineage>
</organism>
<evidence type="ECO:0000256" key="11">
    <source>
        <dbReference type="HAMAP-Rule" id="MF_00366"/>
    </source>
</evidence>
<dbReference type="InterPro" id="IPR003716">
    <property type="entry name" value="DNA-dir_RNA_pol_omega"/>
</dbReference>
<dbReference type="GO" id="GO:0003899">
    <property type="term" value="F:DNA-directed RNA polymerase activity"/>
    <property type="evidence" value="ECO:0007669"/>
    <property type="project" value="UniProtKB-UniRule"/>
</dbReference>
<dbReference type="Pfam" id="PF01192">
    <property type="entry name" value="RNA_pol_Rpb6"/>
    <property type="match status" value="1"/>
</dbReference>
<protein>
    <recommendedName>
        <fullName evidence="3 11">DNA-directed RNA polymerase subunit omega</fullName>
        <shortName evidence="11">RNAP omega subunit</shortName>
        <ecNumber evidence="2 11">2.7.7.6</ecNumber>
    </recommendedName>
    <alternativeName>
        <fullName evidence="9 11">RNA polymerase omega subunit</fullName>
    </alternativeName>
    <alternativeName>
        <fullName evidence="8 11">Transcriptase subunit omega</fullName>
    </alternativeName>
</protein>
<dbReference type="GO" id="GO:0006351">
    <property type="term" value="P:DNA-templated transcription"/>
    <property type="evidence" value="ECO:0007669"/>
    <property type="project" value="UniProtKB-UniRule"/>
</dbReference>
<evidence type="ECO:0000313" key="12">
    <source>
        <dbReference type="EMBL" id="CCD29152.1"/>
    </source>
</evidence>
<reference evidence="12 13" key="1">
    <citation type="submission" date="2011-08" db="EMBL/GenBank/DDBJ databases">
        <title>The genome of the obligate endobacterium of an arbuscular mycorrhizal fungus reveals an interphylum network of nutritional interactions.</title>
        <authorList>
            <person name="Ghignone S."/>
            <person name="Salvioli A."/>
            <person name="Anca I."/>
            <person name="Lumini E."/>
            <person name="Ortu G."/>
            <person name="Petiti L."/>
            <person name="Cruveiller S."/>
            <person name="Bianciotto V."/>
            <person name="Piffanelli P."/>
            <person name="Lanfranco L."/>
            <person name="Bonfante P."/>
        </authorList>
    </citation>
    <scope>NUCLEOTIDE SEQUENCE [LARGE SCALE GENOMIC DNA]</scope>
    <source>
        <strain evidence="12 13">BEG34</strain>
    </source>
</reference>
<comment type="similarity">
    <text evidence="1 11">Belongs to the RNA polymerase subunit omega family.</text>
</comment>
<evidence type="ECO:0000256" key="9">
    <source>
        <dbReference type="ARBA" id="ARBA00030998"/>
    </source>
</evidence>
<keyword evidence="13" id="KW-1185">Reference proteome</keyword>
<evidence type="ECO:0000256" key="5">
    <source>
        <dbReference type="ARBA" id="ARBA00022679"/>
    </source>
</evidence>
<dbReference type="OrthoDB" id="9796300at2"/>
<dbReference type="InterPro" id="IPR036161">
    <property type="entry name" value="RPB6/omega-like_sf"/>
</dbReference>
<evidence type="ECO:0000256" key="1">
    <source>
        <dbReference type="ARBA" id="ARBA00006711"/>
    </source>
</evidence>
<keyword evidence="7 11" id="KW-0804">Transcription</keyword>
<dbReference type="EMBL" id="CAFB01000038">
    <property type="protein sequence ID" value="CCD29152.1"/>
    <property type="molecule type" value="Genomic_DNA"/>
</dbReference>
<evidence type="ECO:0000256" key="8">
    <source>
        <dbReference type="ARBA" id="ARBA00029924"/>
    </source>
</evidence>
<dbReference type="EC" id="2.7.7.6" evidence="2 11"/>
<keyword evidence="5 11" id="KW-0808">Transferase</keyword>
<proteinExistence type="inferred from homology"/>
<dbReference type="AlphaFoldDB" id="G2J8Q5"/>
<dbReference type="Proteomes" id="UP000054051">
    <property type="component" value="Unassembled WGS sequence"/>
</dbReference>
<dbReference type="SUPFAM" id="SSF63562">
    <property type="entry name" value="RPB6/omega subunit-like"/>
    <property type="match status" value="1"/>
</dbReference>
<sequence>MARITVEDCLRRIPNPFDLILVASMRARQIMKGLESKTNSHHKSAVMALHEIASGQIGIEILQKAPI</sequence>
<dbReference type="STRING" id="1070319.CAGGBEG34_210012"/>
<comment type="subunit">
    <text evidence="11">The RNAP catalytic core consists of 2 alpha, 1 beta, 1 beta' and 1 omega subunit. When a sigma factor is associated with the core the holoenzyme is formed, which can initiate transcription.</text>
</comment>
<comment type="function">
    <text evidence="11">Promotes RNA polymerase assembly. Latches the N- and C-terminal regions of the beta' subunit thereby facilitating its interaction with the beta and alpha subunits.</text>
</comment>
<dbReference type="Gene3D" id="3.90.940.10">
    <property type="match status" value="1"/>
</dbReference>
<comment type="catalytic activity">
    <reaction evidence="10 11">
        <text>RNA(n) + a ribonucleoside 5'-triphosphate = RNA(n+1) + diphosphate</text>
        <dbReference type="Rhea" id="RHEA:21248"/>
        <dbReference type="Rhea" id="RHEA-COMP:14527"/>
        <dbReference type="Rhea" id="RHEA-COMP:17342"/>
        <dbReference type="ChEBI" id="CHEBI:33019"/>
        <dbReference type="ChEBI" id="CHEBI:61557"/>
        <dbReference type="ChEBI" id="CHEBI:140395"/>
        <dbReference type="EC" id="2.7.7.6"/>
    </reaction>
</comment>
<evidence type="ECO:0000256" key="7">
    <source>
        <dbReference type="ARBA" id="ARBA00023163"/>
    </source>
</evidence>
<evidence type="ECO:0000256" key="4">
    <source>
        <dbReference type="ARBA" id="ARBA00022478"/>
    </source>
</evidence>
<dbReference type="InterPro" id="IPR006110">
    <property type="entry name" value="Pol_omega/Rpo6/RPB6"/>
</dbReference>
<dbReference type="NCBIfam" id="TIGR00690">
    <property type="entry name" value="rpoZ"/>
    <property type="match status" value="1"/>
</dbReference>
<evidence type="ECO:0000256" key="6">
    <source>
        <dbReference type="ARBA" id="ARBA00022695"/>
    </source>
</evidence>
<dbReference type="eggNOG" id="COG1758">
    <property type="taxonomic scope" value="Bacteria"/>
</dbReference>
<dbReference type="SMART" id="SM01409">
    <property type="entry name" value="RNA_pol_Rpb6"/>
    <property type="match status" value="1"/>
</dbReference>
<comment type="caution">
    <text evidence="12">The sequence shown here is derived from an EMBL/GenBank/DDBJ whole genome shotgun (WGS) entry which is preliminary data.</text>
</comment>
<dbReference type="GO" id="GO:0000428">
    <property type="term" value="C:DNA-directed RNA polymerase complex"/>
    <property type="evidence" value="ECO:0007669"/>
    <property type="project" value="UniProtKB-KW"/>
</dbReference>
<dbReference type="PANTHER" id="PTHR34476">
    <property type="entry name" value="DNA-DIRECTED RNA POLYMERASE SUBUNIT OMEGA"/>
    <property type="match status" value="1"/>
</dbReference>
<dbReference type="PANTHER" id="PTHR34476:SF1">
    <property type="entry name" value="DNA-DIRECTED RNA POLYMERASE SUBUNIT OMEGA"/>
    <property type="match status" value="1"/>
</dbReference>
<dbReference type="GO" id="GO:0003677">
    <property type="term" value="F:DNA binding"/>
    <property type="evidence" value="ECO:0007669"/>
    <property type="project" value="UniProtKB-UniRule"/>
</dbReference>